<sequence length="68" mass="7994">MSWNFSHSFTISIRRIINRHNVHSIAFGFKRGSASRSRRSCKVVSSDLRSDTFENYSGQNRLTRIFNR</sequence>
<name>A0A6A4GDA7_9AGAR</name>
<proteinExistence type="predicted"/>
<keyword evidence="2" id="KW-1185">Reference proteome</keyword>
<evidence type="ECO:0000313" key="1">
    <source>
        <dbReference type="EMBL" id="KAE9383383.1"/>
    </source>
</evidence>
<gene>
    <name evidence="1" type="ORF">BT96DRAFT_929852</name>
</gene>
<organism evidence="1 2">
    <name type="scientific">Gymnopus androsaceus JB14</name>
    <dbReference type="NCBI Taxonomy" id="1447944"/>
    <lineage>
        <taxon>Eukaryota</taxon>
        <taxon>Fungi</taxon>
        <taxon>Dikarya</taxon>
        <taxon>Basidiomycota</taxon>
        <taxon>Agaricomycotina</taxon>
        <taxon>Agaricomycetes</taxon>
        <taxon>Agaricomycetidae</taxon>
        <taxon>Agaricales</taxon>
        <taxon>Marasmiineae</taxon>
        <taxon>Omphalotaceae</taxon>
        <taxon>Gymnopus</taxon>
    </lineage>
</organism>
<accession>A0A6A4GDA7</accession>
<dbReference type="EMBL" id="ML770509">
    <property type="protein sequence ID" value="KAE9383383.1"/>
    <property type="molecule type" value="Genomic_DNA"/>
</dbReference>
<dbReference type="Proteomes" id="UP000799118">
    <property type="component" value="Unassembled WGS sequence"/>
</dbReference>
<reference evidence="1" key="1">
    <citation type="journal article" date="2019" name="Environ. Microbiol.">
        <title>Fungal ecological strategies reflected in gene transcription - a case study of two litter decomposers.</title>
        <authorList>
            <person name="Barbi F."/>
            <person name="Kohler A."/>
            <person name="Barry K."/>
            <person name="Baskaran P."/>
            <person name="Daum C."/>
            <person name="Fauchery L."/>
            <person name="Ihrmark K."/>
            <person name="Kuo A."/>
            <person name="LaButti K."/>
            <person name="Lipzen A."/>
            <person name="Morin E."/>
            <person name="Grigoriev I.V."/>
            <person name="Henrissat B."/>
            <person name="Lindahl B."/>
            <person name="Martin F."/>
        </authorList>
    </citation>
    <scope>NUCLEOTIDE SEQUENCE</scope>
    <source>
        <strain evidence="1">JB14</strain>
    </source>
</reference>
<dbReference type="AlphaFoldDB" id="A0A6A4GDA7"/>
<protein>
    <submittedName>
        <fullName evidence="1">Uncharacterized protein</fullName>
    </submittedName>
</protein>
<evidence type="ECO:0000313" key="2">
    <source>
        <dbReference type="Proteomes" id="UP000799118"/>
    </source>
</evidence>